<keyword evidence="4" id="KW-1185">Reference proteome</keyword>
<feature type="domain" description="Transglycosylase SLT" evidence="2">
    <location>
        <begin position="453"/>
        <end position="554"/>
    </location>
</feature>
<dbReference type="PANTHER" id="PTHR37423">
    <property type="entry name" value="SOLUBLE LYTIC MUREIN TRANSGLYCOSYLASE-RELATED"/>
    <property type="match status" value="1"/>
</dbReference>
<dbReference type="CDD" id="cd13401">
    <property type="entry name" value="Slt70-like"/>
    <property type="match status" value="1"/>
</dbReference>
<dbReference type="OrthoDB" id="9815002at2"/>
<name>A0A5C1QRJ6_9SPIO</name>
<dbReference type="EMBL" id="CP036150">
    <property type="protein sequence ID" value="QEN09254.1"/>
    <property type="molecule type" value="Genomic_DNA"/>
</dbReference>
<evidence type="ECO:0000259" key="2">
    <source>
        <dbReference type="Pfam" id="PF01464"/>
    </source>
</evidence>
<evidence type="ECO:0000313" key="3">
    <source>
        <dbReference type="EMBL" id="QEN09254.1"/>
    </source>
</evidence>
<accession>A0A5C1QRJ6</accession>
<proteinExistence type="inferred from homology"/>
<dbReference type="InterPro" id="IPR008258">
    <property type="entry name" value="Transglycosylase_SLT_dom_1"/>
</dbReference>
<gene>
    <name evidence="3" type="ORF">EXM22_15165</name>
</gene>
<comment type="similarity">
    <text evidence="1">Belongs to the transglycosylase Slt family.</text>
</comment>
<organism evidence="3 4">
    <name type="scientific">Oceanispirochaeta crateris</name>
    <dbReference type="NCBI Taxonomy" id="2518645"/>
    <lineage>
        <taxon>Bacteria</taxon>
        <taxon>Pseudomonadati</taxon>
        <taxon>Spirochaetota</taxon>
        <taxon>Spirochaetia</taxon>
        <taxon>Spirochaetales</taxon>
        <taxon>Spirochaetaceae</taxon>
        <taxon>Oceanispirochaeta</taxon>
    </lineage>
</organism>
<dbReference type="KEGG" id="ock:EXM22_15165"/>
<reference evidence="3 4" key="1">
    <citation type="submission" date="2019-02" db="EMBL/GenBank/DDBJ databases">
        <title>Complete Genome Sequence and Methylome Analysis of free living Spirochaetas.</title>
        <authorList>
            <person name="Fomenkov A."/>
            <person name="Dubinina G."/>
            <person name="Leshcheva N."/>
            <person name="Mikheeva N."/>
            <person name="Grabovich M."/>
            <person name="Vincze T."/>
            <person name="Roberts R.J."/>
        </authorList>
    </citation>
    <scope>NUCLEOTIDE SEQUENCE [LARGE SCALE GENOMIC DNA]</scope>
    <source>
        <strain evidence="3 4">K2</strain>
    </source>
</reference>
<dbReference type="NCBIfam" id="NF047373">
    <property type="entry name" value="BB0259_flg_lyt"/>
    <property type="match status" value="1"/>
</dbReference>
<dbReference type="SUPFAM" id="SSF53955">
    <property type="entry name" value="Lysozyme-like"/>
    <property type="match status" value="1"/>
</dbReference>
<dbReference type="Proteomes" id="UP000324209">
    <property type="component" value="Chromosome"/>
</dbReference>
<dbReference type="AlphaFoldDB" id="A0A5C1QRJ6"/>
<dbReference type="InterPro" id="IPR023346">
    <property type="entry name" value="Lysozyme-like_dom_sf"/>
</dbReference>
<dbReference type="PANTHER" id="PTHR37423:SF2">
    <property type="entry name" value="MEMBRANE-BOUND LYTIC MUREIN TRANSGLYCOSYLASE C"/>
    <property type="match status" value="1"/>
</dbReference>
<dbReference type="Pfam" id="PF01464">
    <property type="entry name" value="SLT"/>
    <property type="match status" value="1"/>
</dbReference>
<dbReference type="Gene3D" id="1.10.530.10">
    <property type="match status" value="1"/>
</dbReference>
<sequence>MKFRSPSARMPKAGMTLIFLPILFLFLLYTVLSVQSIHKICSLDRAFEVLFAGDALSEQNLEVFQSLNSDTLFSYMAGWRESKQEAALLLLGYQGIFLEKRMSEAAFPHAVAGLEGRDRANEESQFSAIDQLVRNDPEAAEELLKEQWLHYSLNPELPPQDGFFSRIRTVVLRTNTSDFWIEALLGWSGLPDSGFDAAFLLATCYESVGSWEDALFWYEQAGSRGNHWKETRRSQWYRMRIIIRNSPERLPNFLVTLGTVRNEDAYFDDILDDYFSVLVRRRGWTELAQLLPLLNKAGLSGPASQGMFLLNRARKEGSLFLGDSVFSKDDLVLDPKGYYALRVFPETWPYILNSENQDSMQDPNDSSYMDELLMYLIHAGYEVEAYRLWMEDKPSLSPETVMTLCRYLEDRGDLYDLITFAGYWYYNFSIETALKLLPWVFPGAERYDFTEGDVPEELILGIIRRESAFHETISSRAGAGGLMQLMPSTAGDLAHKHRMEDWDLMKAEDNILLGTLYLEWLQERPWTSSFIDVLAAYNGGGGNLRSWKRLHPFEDPDLFIQSIPFRETRDYVRKVIVAAASYRYLETGDPPGEWLDQFYRLF</sequence>
<protein>
    <submittedName>
        <fullName evidence="3">Lytic transglycosylase domain-containing protein</fullName>
    </submittedName>
</protein>
<evidence type="ECO:0000313" key="4">
    <source>
        <dbReference type="Proteomes" id="UP000324209"/>
    </source>
</evidence>
<evidence type="ECO:0000256" key="1">
    <source>
        <dbReference type="ARBA" id="ARBA00007734"/>
    </source>
</evidence>
<dbReference type="RefSeq" id="WP_149487329.1">
    <property type="nucleotide sequence ID" value="NZ_CP036150.1"/>
</dbReference>